<dbReference type="RefSeq" id="WP_068897677.1">
    <property type="nucleotide sequence ID" value="NZ_BDCX01000007.1"/>
</dbReference>
<feature type="transmembrane region" description="Helical" evidence="2">
    <location>
        <begin position="85"/>
        <end position="105"/>
    </location>
</feature>
<feature type="region of interest" description="Disordered" evidence="1">
    <location>
        <begin position="114"/>
        <end position="138"/>
    </location>
</feature>
<dbReference type="PANTHER" id="PTHR38468:SF1">
    <property type="entry name" value="SLL0939 PROTEIN"/>
    <property type="match status" value="1"/>
</dbReference>
<dbReference type="InterPro" id="IPR012427">
    <property type="entry name" value="DUF1622"/>
</dbReference>
<dbReference type="Pfam" id="PF07784">
    <property type="entry name" value="DUF1622"/>
    <property type="match status" value="1"/>
</dbReference>
<sequence>MTDLLPEAFLREAVDLLVRLVEAAGAIVIFVGAAVAFVRFLVVTVRRRGHDDFVAVRLFLGRFLALGLEFQLAGDVLRTAIAPSFPQIGQLAAIAAIRTALNFFLNREIEREGRTVRDSRPDRPAGPEGDSGRVPPKA</sequence>
<reference evidence="3 4" key="1">
    <citation type="journal article" date="2016" name="Genome Announc.">
        <title>Draft Genome Sequence of Planomonospora sphaerica JCM9374, a Rare Actinomycete.</title>
        <authorList>
            <person name="Dohra H."/>
            <person name="Suzuki T."/>
            <person name="Inoue Y."/>
            <person name="Kodani S."/>
        </authorList>
    </citation>
    <scope>NUCLEOTIDE SEQUENCE [LARGE SCALE GENOMIC DNA]</scope>
    <source>
        <strain evidence="3 4">JCM 9374</strain>
    </source>
</reference>
<keyword evidence="2" id="KW-1133">Transmembrane helix</keyword>
<dbReference type="OrthoDB" id="9812897at2"/>
<accession>A0A171D4E1</accession>
<protein>
    <submittedName>
        <fullName evidence="3">Membrane protein</fullName>
    </submittedName>
</protein>
<keyword evidence="4" id="KW-1185">Reference proteome</keyword>
<reference evidence="4" key="2">
    <citation type="submission" date="2016-04" db="EMBL/GenBank/DDBJ databases">
        <title>Planomonospora sphaerica JCM9374 whole genome shotgun sequence.</title>
        <authorList>
            <person name="Suzuki T."/>
            <person name="Dohra H."/>
            <person name="Kodani S."/>
        </authorList>
    </citation>
    <scope>NUCLEOTIDE SEQUENCE [LARGE SCALE GENOMIC DNA]</scope>
    <source>
        <strain evidence="4">JCM 9374</strain>
    </source>
</reference>
<keyword evidence="2" id="KW-0472">Membrane</keyword>
<gene>
    <name evidence="3" type="ORF">PS9374_03287</name>
</gene>
<keyword evidence="2" id="KW-0812">Transmembrane</keyword>
<evidence type="ECO:0000256" key="2">
    <source>
        <dbReference type="SAM" id="Phobius"/>
    </source>
</evidence>
<comment type="caution">
    <text evidence="3">The sequence shown here is derived from an EMBL/GenBank/DDBJ whole genome shotgun (WGS) entry which is preliminary data.</text>
</comment>
<dbReference type="Proteomes" id="UP000077701">
    <property type="component" value="Unassembled WGS sequence"/>
</dbReference>
<dbReference type="AlphaFoldDB" id="A0A171D4E1"/>
<proteinExistence type="predicted"/>
<name>A0A171D4E1_9ACTN</name>
<organism evidence="3 4">
    <name type="scientific">Planomonospora sphaerica</name>
    <dbReference type="NCBI Taxonomy" id="161355"/>
    <lineage>
        <taxon>Bacteria</taxon>
        <taxon>Bacillati</taxon>
        <taxon>Actinomycetota</taxon>
        <taxon>Actinomycetes</taxon>
        <taxon>Streptosporangiales</taxon>
        <taxon>Streptosporangiaceae</taxon>
        <taxon>Planomonospora</taxon>
    </lineage>
</organism>
<evidence type="ECO:0000313" key="3">
    <source>
        <dbReference type="EMBL" id="GAT67629.1"/>
    </source>
</evidence>
<evidence type="ECO:0000313" key="4">
    <source>
        <dbReference type="Proteomes" id="UP000077701"/>
    </source>
</evidence>
<dbReference type="EMBL" id="BDCX01000007">
    <property type="protein sequence ID" value="GAT67629.1"/>
    <property type="molecule type" value="Genomic_DNA"/>
</dbReference>
<feature type="compositionally biased region" description="Basic and acidic residues" evidence="1">
    <location>
        <begin position="114"/>
        <end position="125"/>
    </location>
</feature>
<feature type="transmembrane region" description="Helical" evidence="2">
    <location>
        <begin position="54"/>
        <end position="73"/>
    </location>
</feature>
<feature type="transmembrane region" description="Helical" evidence="2">
    <location>
        <begin position="20"/>
        <end position="42"/>
    </location>
</feature>
<evidence type="ECO:0000256" key="1">
    <source>
        <dbReference type="SAM" id="MobiDB-lite"/>
    </source>
</evidence>
<dbReference type="PANTHER" id="PTHR38468">
    <property type="entry name" value="SLL0939 PROTEIN"/>
    <property type="match status" value="1"/>
</dbReference>
<dbReference type="STRING" id="161355.PS9374_03287"/>